<dbReference type="Proteomes" id="UP001157126">
    <property type="component" value="Unassembled WGS sequence"/>
</dbReference>
<dbReference type="InterPro" id="IPR016181">
    <property type="entry name" value="Acyl_CoA_acyltransferase"/>
</dbReference>
<dbReference type="Pfam" id="PF13530">
    <property type="entry name" value="SCP2_2"/>
    <property type="match status" value="1"/>
</dbReference>
<gene>
    <name evidence="3" type="ORF">GCM10025883_26900</name>
</gene>
<comment type="caution">
    <text evidence="3">The sequence shown here is derived from an EMBL/GenBank/DDBJ whole genome shotgun (WGS) entry which is preliminary data.</text>
</comment>
<feature type="region of interest" description="Disordered" evidence="1">
    <location>
        <begin position="1"/>
        <end position="30"/>
    </location>
</feature>
<dbReference type="InterPro" id="IPR041380">
    <property type="entry name" value="Acetyltransf_17"/>
</dbReference>
<organism evidence="3 4">
    <name type="scientific">Mobilicoccus caccae</name>
    <dbReference type="NCBI Taxonomy" id="1859295"/>
    <lineage>
        <taxon>Bacteria</taxon>
        <taxon>Bacillati</taxon>
        <taxon>Actinomycetota</taxon>
        <taxon>Actinomycetes</taxon>
        <taxon>Micrococcales</taxon>
        <taxon>Dermatophilaceae</taxon>
        <taxon>Mobilicoccus</taxon>
    </lineage>
</organism>
<reference evidence="4" key="1">
    <citation type="journal article" date="2019" name="Int. J. Syst. Evol. Microbiol.">
        <title>The Global Catalogue of Microorganisms (GCM) 10K type strain sequencing project: providing services to taxonomists for standard genome sequencing and annotation.</title>
        <authorList>
            <consortium name="The Broad Institute Genomics Platform"/>
            <consortium name="The Broad Institute Genome Sequencing Center for Infectious Disease"/>
            <person name="Wu L."/>
            <person name="Ma J."/>
        </authorList>
    </citation>
    <scope>NUCLEOTIDE SEQUENCE [LARGE SCALE GENOMIC DNA]</scope>
    <source>
        <strain evidence="4">NBRC 113072</strain>
    </source>
</reference>
<dbReference type="SUPFAM" id="SSF55718">
    <property type="entry name" value="SCP-like"/>
    <property type="match status" value="1"/>
</dbReference>
<dbReference type="NCBIfam" id="NF002367">
    <property type="entry name" value="PRK01346.1-4"/>
    <property type="match status" value="1"/>
</dbReference>
<sequence>MRRNLARRGPRPRRPEALTGNEPNHAGEPFVNPVDALGRRSEGEAVISIRPLTLADGDELLAIDHFAFVADPDEVPAEQSLEGLDMDRTFGAEHDDRPGELAGIYTSFDLRMRVPGSDADDGARLVPMNGLTAVGVHPDMRRRGVLRAMIRHHLEQARDRGDVIAGLHASEPVIYGRFGYSVASHDVHYSLGSGTKLPASEPITALADRTDVRTLLDLDDDTIARRLHELDLVSPALGTVVVPEAVVRRRLRDNPTSRVGKEPRRALIATREGRDVGVAVFRREVTWDDGNADGHVNVTYLTAVDEGALLALGRRLVEMDLMSRVDLGQRGLDDPLLNWAGSVRTRTVRVADALWLRPVEVSGMLTARGYATPLDLTLEVRDDTCDWNSGTWRLVVDETGEAECVRSDADADIRLDVDVIGELFLGLRGARALASLGRITERTPGSVAALNSAFATGIQPIGGTGF</sequence>
<keyword evidence="4" id="KW-1185">Reference proteome</keyword>
<evidence type="ECO:0000313" key="3">
    <source>
        <dbReference type="EMBL" id="GMA40645.1"/>
    </source>
</evidence>
<evidence type="ECO:0000256" key="1">
    <source>
        <dbReference type="SAM" id="MobiDB-lite"/>
    </source>
</evidence>
<dbReference type="PANTHER" id="PTHR37817">
    <property type="entry name" value="N-ACETYLTRANSFERASE EIS"/>
    <property type="match status" value="1"/>
</dbReference>
<protein>
    <submittedName>
        <fullName evidence="3">UPF0256 protein</fullName>
    </submittedName>
</protein>
<proteinExistence type="predicted"/>
<accession>A0ABQ6IRS9</accession>
<feature type="compositionally biased region" description="Basic residues" evidence="1">
    <location>
        <begin position="1"/>
        <end position="12"/>
    </location>
</feature>
<dbReference type="Gene3D" id="3.40.630.30">
    <property type="match status" value="2"/>
</dbReference>
<dbReference type="Pfam" id="PF13527">
    <property type="entry name" value="Acetyltransf_9"/>
    <property type="match status" value="1"/>
</dbReference>
<evidence type="ECO:0000259" key="2">
    <source>
        <dbReference type="PROSITE" id="PS51186"/>
    </source>
</evidence>
<feature type="domain" description="N-acetyltransferase" evidence="2">
    <location>
        <begin position="47"/>
        <end position="204"/>
    </location>
</feature>
<dbReference type="InterPro" id="IPR025559">
    <property type="entry name" value="Eis_dom"/>
</dbReference>
<dbReference type="EMBL" id="BSUO01000001">
    <property type="protein sequence ID" value="GMA40645.1"/>
    <property type="molecule type" value="Genomic_DNA"/>
</dbReference>
<name>A0ABQ6IRS9_9MICO</name>
<dbReference type="PROSITE" id="PS51186">
    <property type="entry name" value="GNAT"/>
    <property type="match status" value="1"/>
</dbReference>
<dbReference type="InterPro" id="IPR036527">
    <property type="entry name" value="SCP2_sterol-bd_dom_sf"/>
</dbReference>
<dbReference type="PANTHER" id="PTHR37817:SF1">
    <property type="entry name" value="N-ACETYLTRANSFERASE EIS"/>
    <property type="match status" value="1"/>
</dbReference>
<dbReference type="Gene3D" id="3.30.1050.10">
    <property type="entry name" value="SCP2 sterol-binding domain"/>
    <property type="match status" value="1"/>
</dbReference>
<dbReference type="CDD" id="cd04301">
    <property type="entry name" value="NAT_SF"/>
    <property type="match status" value="1"/>
</dbReference>
<dbReference type="InterPro" id="IPR051554">
    <property type="entry name" value="Acetyltransferase_Eis"/>
</dbReference>
<dbReference type="InterPro" id="IPR000182">
    <property type="entry name" value="GNAT_dom"/>
</dbReference>
<dbReference type="Pfam" id="PF17668">
    <property type="entry name" value="Acetyltransf_17"/>
    <property type="match status" value="1"/>
</dbReference>
<dbReference type="SUPFAM" id="SSF55729">
    <property type="entry name" value="Acyl-CoA N-acyltransferases (Nat)"/>
    <property type="match status" value="1"/>
</dbReference>
<evidence type="ECO:0000313" key="4">
    <source>
        <dbReference type="Proteomes" id="UP001157126"/>
    </source>
</evidence>